<dbReference type="AlphaFoldDB" id="W1XH13"/>
<feature type="non-terminal residue" evidence="1">
    <location>
        <position position="1"/>
    </location>
</feature>
<feature type="non-terminal residue" evidence="1">
    <location>
        <position position="71"/>
    </location>
</feature>
<organism evidence="1">
    <name type="scientific">human gut metagenome</name>
    <dbReference type="NCBI Taxonomy" id="408170"/>
    <lineage>
        <taxon>unclassified sequences</taxon>
        <taxon>metagenomes</taxon>
        <taxon>organismal metagenomes</taxon>
    </lineage>
</organism>
<accession>W1XH13</accession>
<keyword evidence="1" id="KW-0436">Ligase</keyword>
<dbReference type="EMBL" id="AZMM01016039">
    <property type="protein sequence ID" value="ETJ29426.1"/>
    <property type="molecule type" value="Genomic_DNA"/>
</dbReference>
<evidence type="ECO:0000313" key="1">
    <source>
        <dbReference type="EMBL" id="ETJ29426.1"/>
    </source>
</evidence>
<reference evidence="1" key="1">
    <citation type="submission" date="2013-12" db="EMBL/GenBank/DDBJ databases">
        <title>A Varibaculum cambriense genome reconstructed from a premature infant gut community with otherwise low bacterial novelty that shifts toward anaerobic metabolism during the third week of life.</title>
        <authorList>
            <person name="Brown C.T."/>
            <person name="Sharon I."/>
            <person name="Thomas B.C."/>
            <person name="Castelle C.J."/>
            <person name="Morowitz M.J."/>
            <person name="Banfield J.F."/>
        </authorList>
    </citation>
    <scope>NUCLEOTIDE SEQUENCE</scope>
</reference>
<dbReference type="GO" id="GO:0016874">
    <property type="term" value="F:ligase activity"/>
    <property type="evidence" value="ECO:0007669"/>
    <property type="project" value="UniProtKB-KW"/>
</dbReference>
<protein>
    <submittedName>
        <fullName evidence="1">Isoleucine-tRNA ligase</fullName>
    </submittedName>
</protein>
<proteinExistence type="predicted"/>
<name>W1XH13_9ZZZZ</name>
<comment type="caution">
    <text evidence="1">The sequence shown here is derived from an EMBL/GenBank/DDBJ whole genome shotgun (WGS) entry which is preliminary data.</text>
</comment>
<sequence>SLIAEGGNVKEGRILDAADAGYHVEPVLTLNPRAFAPEVRKLTSKLFAAVKAGEWTLTEDGDVRFDAVVLD</sequence>
<gene>
    <name evidence="1" type="ORF">Q604_UNBC16039G0001</name>
</gene>